<evidence type="ECO:0000259" key="1">
    <source>
        <dbReference type="PROSITE" id="PS50076"/>
    </source>
</evidence>
<gene>
    <name evidence="2" type="ORF">COCSUDRAFT_16207</name>
</gene>
<reference evidence="2 3" key="1">
    <citation type="journal article" date="2012" name="Genome Biol.">
        <title>The genome of the polar eukaryotic microalga coccomyxa subellipsoidea reveals traits of cold adaptation.</title>
        <authorList>
            <person name="Blanc G."/>
            <person name="Agarkova I."/>
            <person name="Grimwood J."/>
            <person name="Kuo A."/>
            <person name="Brueggeman A."/>
            <person name="Dunigan D."/>
            <person name="Gurnon J."/>
            <person name="Ladunga I."/>
            <person name="Lindquist E."/>
            <person name="Lucas S."/>
            <person name="Pangilinan J."/>
            <person name="Proschold T."/>
            <person name="Salamov A."/>
            <person name="Schmutz J."/>
            <person name="Weeks D."/>
            <person name="Yamada T."/>
            <person name="Claverie J.M."/>
            <person name="Grigoriev I."/>
            <person name="Van Etten J."/>
            <person name="Lomsadze A."/>
            <person name="Borodovsky M."/>
        </authorList>
    </citation>
    <scope>NUCLEOTIDE SEQUENCE [LARGE SCALE GENOMIC DNA]</scope>
    <source>
        <strain evidence="2 3">C-169</strain>
    </source>
</reference>
<dbReference type="PRINTS" id="PR00625">
    <property type="entry name" value="JDOMAIN"/>
</dbReference>
<dbReference type="CDD" id="cd06257">
    <property type="entry name" value="DnaJ"/>
    <property type="match status" value="1"/>
</dbReference>
<dbReference type="InterPro" id="IPR018253">
    <property type="entry name" value="DnaJ_domain_CS"/>
</dbReference>
<dbReference type="Pfam" id="PF00226">
    <property type="entry name" value="DnaJ"/>
    <property type="match status" value="1"/>
</dbReference>
<evidence type="ECO:0000313" key="2">
    <source>
        <dbReference type="EMBL" id="EIE22588.1"/>
    </source>
</evidence>
<sequence length="355" mass="39120">MVKETEYYEVLGVAPDASPAAIRKAYYLRARTVHPDKNPNNPNATRQFEDLSAAYQVLSDPTQRERYDRMGKTAVQGEAMMDPAAVFAMLFGSDMFEEYVGQLQMATIATIAIENEGREMSQKEVRARLEPIQQARVGQLAGTLRQRLEPFVAGDAAGFTQTHTREAQRLAEAAFGEAMLHTIGYVYQREAAKELGKGGGPVGNLLGATEWLRGQGHAVKSQWNAAKGAIDLMQVNRAVLSVYPLSQPTSSRDLEAYFKSKECVLDSFWHINVIDIEATVKAVVHQVLRDSMVPASVLRARAKGLKKLGSIFQVCTLSHCAPDRCCCLHFLCTLVVYVGLGSSFQMDGRHLSLCS</sequence>
<feature type="domain" description="J" evidence="1">
    <location>
        <begin position="6"/>
        <end position="71"/>
    </location>
</feature>
<dbReference type="Gene3D" id="1.10.287.110">
    <property type="entry name" value="DnaJ domain"/>
    <property type="match status" value="1"/>
</dbReference>
<dbReference type="EMBL" id="AGSI01000009">
    <property type="protein sequence ID" value="EIE22588.1"/>
    <property type="molecule type" value="Genomic_DNA"/>
</dbReference>
<dbReference type="SMART" id="SM00271">
    <property type="entry name" value="DnaJ"/>
    <property type="match status" value="1"/>
</dbReference>
<dbReference type="STRING" id="574566.I0YW19"/>
<dbReference type="InterPro" id="IPR026894">
    <property type="entry name" value="DnaJ_X"/>
</dbReference>
<dbReference type="RefSeq" id="XP_005647132.1">
    <property type="nucleotide sequence ID" value="XM_005647075.1"/>
</dbReference>
<evidence type="ECO:0000313" key="3">
    <source>
        <dbReference type="Proteomes" id="UP000007264"/>
    </source>
</evidence>
<comment type="caution">
    <text evidence="2">The sequence shown here is derived from an EMBL/GenBank/DDBJ whole genome shotgun (WGS) entry which is preliminary data.</text>
</comment>
<dbReference type="SUPFAM" id="SSF46565">
    <property type="entry name" value="Chaperone J-domain"/>
    <property type="match status" value="1"/>
</dbReference>
<dbReference type="PROSITE" id="PS00636">
    <property type="entry name" value="DNAJ_1"/>
    <property type="match status" value="1"/>
</dbReference>
<accession>I0YW19</accession>
<name>I0YW19_COCSC</name>
<dbReference type="Proteomes" id="UP000007264">
    <property type="component" value="Unassembled WGS sequence"/>
</dbReference>
<dbReference type="GeneID" id="17040575"/>
<keyword evidence="3" id="KW-1185">Reference proteome</keyword>
<dbReference type="PROSITE" id="PS50076">
    <property type="entry name" value="DNAJ_2"/>
    <property type="match status" value="1"/>
</dbReference>
<dbReference type="InterPro" id="IPR036869">
    <property type="entry name" value="J_dom_sf"/>
</dbReference>
<organism evidence="2 3">
    <name type="scientific">Coccomyxa subellipsoidea (strain C-169)</name>
    <name type="common">Green microalga</name>
    <dbReference type="NCBI Taxonomy" id="574566"/>
    <lineage>
        <taxon>Eukaryota</taxon>
        <taxon>Viridiplantae</taxon>
        <taxon>Chlorophyta</taxon>
        <taxon>core chlorophytes</taxon>
        <taxon>Trebouxiophyceae</taxon>
        <taxon>Trebouxiophyceae incertae sedis</taxon>
        <taxon>Coccomyxaceae</taxon>
        <taxon>Coccomyxa</taxon>
        <taxon>Coccomyxa subellipsoidea</taxon>
    </lineage>
</organism>
<dbReference type="InterPro" id="IPR052423">
    <property type="entry name" value="EMIR"/>
</dbReference>
<dbReference type="eggNOG" id="KOG0691">
    <property type="taxonomic scope" value="Eukaryota"/>
</dbReference>
<dbReference type="PANTHER" id="PTHR44094">
    <property type="entry name" value="DNAJ HEAT SHOCK N-TERMINAL DOMAIN-CONTAINING PROTEIN"/>
    <property type="match status" value="1"/>
</dbReference>
<dbReference type="PANTHER" id="PTHR44094:SF8">
    <property type="entry name" value="DNAJ HEAT SHOCK N-TERMINAL DOMAIN-CONTAINING PROTEIN-RELATED"/>
    <property type="match status" value="1"/>
</dbReference>
<proteinExistence type="predicted"/>
<protein>
    <submittedName>
        <fullName evidence="2">DnaJ-domain-containing protein</fullName>
    </submittedName>
</protein>
<dbReference type="InterPro" id="IPR001623">
    <property type="entry name" value="DnaJ_domain"/>
</dbReference>
<dbReference type="OrthoDB" id="10250354at2759"/>
<dbReference type="AlphaFoldDB" id="I0YW19"/>
<dbReference type="KEGG" id="csl:COCSUDRAFT_16207"/>
<dbReference type="Pfam" id="PF14308">
    <property type="entry name" value="DnaJ-X"/>
    <property type="match status" value="1"/>
</dbReference>